<protein>
    <submittedName>
        <fullName evidence="2">Asp23/Gls24 family envelope stress response protein</fullName>
    </submittedName>
</protein>
<feature type="non-terminal residue" evidence="2">
    <location>
        <position position="1"/>
    </location>
</feature>
<evidence type="ECO:0000313" key="3">
    <source>
        <dbReference type="Proteomes" id="UP000886743"/>
    </source>
</evidence>
<reference evidence="2" key="2">
    <citation type="journal article" date="2021" name="PeerJ">
        <title>Extensive microbial diversity within the chicken gut microbiome revealed by metagenomics and culture.</title>
        <authorList>
            <person name="Gilroy R."/>
            <person name="Ravi A."/>
            <person name="Getino M."/>
            <person name="Pursley I."/>
            <person name="Horton D.L."/>
            <person name="Alikhan N.F."/>
            <person name="Baker D."/>
            <person name="Gharbi K."/>
            <person name="Hall N."/>
            <person name="Watson M."/>
            <person name="Adriaenssens E.M."/>
            <person name="Foster-Nyarko E."/>
            <person name="Jarju S."/>
            <person name="Secka A."/>
            <person name="Antonio M."/>
            <person name="Oren A."/>
            <person name="Chaudhuri R.R."/>
            <person name="La Ragione R."/>
            <person name="Hildebrand F."/>
            <person name="Pallen M.J."/>
        </authorList>
    </citation>
    <scope>NUCLEOTIDE SEQUENCE</scope>
    <source>
        <strain evidence="2">4920</strain>
    </source>
</reference>
<accession>A0A9D1NIG4</accession>
<comment type="similarity">
    <text evidence="1">Belongs to the asp23 family.</text>
</comment>
<comment type="caution">
    <text evidence="2">The sequence shown here is derived from an EMBL/GenBank/DDBJ whole genome shotgun (WGS) entry which is preliminary data.</text>
</comment>
<sequence>GLLIRGNELLSGYSAKKEPTKIGSIRRALFRDPEHAAQVRDAIRRYKPESILILGTSDKMVEEIAKTLEIGPIEHIIRIEEVASEEEIEKAKKIRQTQGKHVIPVPTFEIKKDFSGVLLDTLQIFNRGKRGKHAFQTTKSVVRPNFSYRGDYHIADNVIITICQIEAGKVEGVGKNMRCSLESKPQGVYITLDIAVRYGYAVKTVARQVQTAVYDAVYEYTAINVCQVDVNVKWIEV</sequence>
<dbReference type="InterPro" id="IPR005531">
    <property type="entry name" value="Asp23"/>
</dbReference>
<dbReference type="Proteomes" id="UP000886743">
    <property type="component" value="Unassembled WGS sequence"/>
</dbReference>
<dbReference type="EMBL" id="DVOF01000183">
    <property type="protein sequence ID" value="HIV03172.1"/>
    <property type="molecule type" value="Genomic_DNA"/>
</dbReference>
<proteinExistence type="inferred from homology"/>
<dbReference type="Pfam" id="PF03780">
    <property type="entry name" value="Asp23"/>
    <property type="match status" value="1"/>
</dbReference>
<evidence type="ECO:0000313" key="2">
    <source>
        <dbReference type="EMBL" id="HIV03172.1"/>
    </source>
</evidence>
<evidence type="ECO:0000256" key="1">
    <source>
        <dbReference type="ARBA" id="ARBA00005721"/>
    </source>
</evidence>
<gene>
    <name evidence="2" type="ORF">IAC74_06315</name>
</gene>
<dbReference type="AlphaFoldDB" id="A0A9D1NIG4"/>
<organism evidence="2 3">
    <name type="scientific">Candidatus Aphodoplasma excrementigallinarum</name>
    <dbReference type="NCBI Taxonomy" id="2840673"/>
    <lineage>
        <taxon>Bacteria</taxon>
        <taxon>Bacillati</taxon>
        <taxon>Bacillota</taxon>
        <taxon>Clostridia</taxon>
        <taxon>Eubacteriales</taxon>
        <taxon>Candidatus Aphodoplasma</taxon>
    </lineage>
</organism>
<reference evidence="2" key="1">
    <citation type="submission" date="2020-10" db="EMBL/GenBank/DDBJ databases">
        <authorList>
            <person name="Gilroy R."/>
        </authorList>
    </citation>
    <scope>NUCLEOTIDE SEQUENCE</scope>
    <source>
        <strain evidence="2">4920</strain>
    </source>
</reference>
<name>A0A9D1NIG4_9FIRM</name>